<reference evidence="1 2" key="2">
    <citation type="submission" date="2017-08" db="EMBL/GenBank/DDBJ databases">
        <title>WGS of novel Burkholderia cepaca complex species.</title>
        <authorList>
            <person name="Lipuma J."/>
            <person name="Spilker T."/>
        </authorList>
    </citation>
    <scope>NUCLEOTIDE SEQUENCE [LARGE SCALE GENOMIC DNA]</scope>
    <source>
        <strain evidence="1 2">AU17325</strain>
    </source>
</reference>
<proteinExistence type="predicted"/>
<dbReference type="RefSeq" id="WP_089452219.1">
    <property type="nucleotide sequence ID" value="NZ_NKFA01000008.1"/>
</dbReference>
<sequence>MNDQRYQALAANKNALVIDTLIDGRYATPDEIHEGMMMQKNGTWAIPYTIICTCYRMSTALQISDALNIKEQQ</sequence>
<gene>
    <name evidence="1" type="ORF">CFB84_23455</name>
</gene>
<protein>
    <submittedName>
        <fullName evidence="1">Uncharacterized protein</fullName>
    </submittedName>
</protein>
<dbReference type="Proteomes" id="UP000214600">
    <property type="component" value="Unassembled WGS sequence"/>
</dbReference>
<reference evidence="2" key="1">
    <citation type="submission" date="2017-06" db="EMBL/GenBank/DDBJ databases">
        <authorList>
            <person name="LiPuma J."/>
            <person name="Spilker T."/>
        </authorList>
    </citation>
    <scope>NUCLEOTIDE SEQUENCE [LARGE SCALE GENOMIC DNA]</scope>
    <source>
        <strain evidence="2">AU17325</strain>
    </source>
</reference>
<dbReference type="EMBL" id="NKFA01000008">
    <property type="protein sequence ID" value="OXI42194.1"/>
    <property type="molecule type" value="Genomic_DNA"/>
</dbReference>
<name>A0A228IIG6_9BURK</name>
<evidence type="ECO:0000313" key="1">
    <source>
        <dbReference type="EMBL" id="OXI42194.1"/>
    </source>
</evidence>
<organism evidence="1 2">
    <name type="scientific">Burkholderia aenigmatica</name>
    <dbReference type="NCBI Taxonomy" id="2015348"/>
    <lineage>
        <taxon>Bacteria</taxon>
        <taxon>Pseudomonadati</taxon>
        <taxon>Pseudomonadota</taxon>
        <taxon>Betaproteobacteria</taxon>
        <taxon>Burkholderiales</taxon>
        <taxon>Burkholderiaceae</taxon>
        <taxon>Burkholderia</taxon>
        <taxon>Burkholderia cepacia complex</taxon>
    </lineage>
</organism>
<dbReference type="AlphaFoldDB" id="A0A228IIG6"/>
<comment type="caution">
    <text evidence="1">The sequence shown here is derived from an EMBL/GenBank/DDBJ whole genome shotgun (WGS) entry which is preliminary data.</text>
</comment>
<accession>A0A228IIG6</accession>
<evidence type="ECO:0000313" key="2">
    <source>
        <dbReference type="Proteomes" id="UP000214600"/>
    </source>
</evidence>